<evidence type="ECO:0000313" key="5">
    <source>
        <dbReference type="Proteomes" id="UP000006238"/>
    </source>
</evidence>
<evidence type="ECO:0000313" key="4">
    <source>
        <dbReference type="EMBL" id="EFF68737.1"/>
    </source>
</evidence>
<dbReference type="Proteomes" id="UP000006238">
    <property type="component" value="Unassembled WGS sequence"/>
</dbReference>
<dbReference type="STRING" id="45851.BHV86_03370"/>
<evidence type="ECO:0000259" key="3">
    <source>
        <dbReference type="SMART" id="SM00460"/>
    </source>
</evidence>
<evidence type="ECO:0000256" key="1">
    <source>
        <dbReference type="SAM" id="MobiDB-lite"/>
    </source>
</evidence>
<gene>
    <name evidence="4" type="ORF">BUTYVIB_01101</name>
</gene>
<keyword evidence="5" id="KW-1185">Reference proteome</keyword>
<organism evidence="4 5">
    <name type="scientific">Eshraghiella crossota DSM 2876</name>
    <dbReference type="NCBI Taxonomy" id="511680"/>
    <lineage>
        <taxon>Bacteria</taxon>
        <taxon>Bacillati</taxon>
        <taxon>Bacillota</taxon>
        <taxon>Clostridia</taxon>
        <taxon>Lachnospirales</taxon>
        <taxon>Lachnospiraceae</taxon>
        <taxon>Eshraghiella</taxon>
    </lineage>
</organism>
<feature type="region of interest" description="Disordered" evidence="1">
    <location>
        <begin position="65"/>
        <end position="137"/>
    </location>
</feature>
<proteinExistence type="predicted"/>
<dbReference type="Pfam" id="PF01841">
    <property type="entry name" value="Transglut_core"/>
    <property type="match status" value="1"/>
</dbReference>
<dbReference type="InterPro" id="IPR002931">
    <property type="entry name" value="Transglutaminase-like"/>
</dbReference>
<reference evidence="4 5" key="1">
    <citation type="submission" date="2010-02" db="EMBL/GenBank/DDBJ databases">
        <authorList>
            <person name="Weinstock G."/>
            <person name="Sodergren E."/>
            <person name="Clifton S."/>
            <person name="Fulton L."/>
            <person name="Fulton B."/>
            <person name="Courtney L."/>
            <person name="Fronick C."/>
            <person name="Harrison M."/>
            <person name="Strong C."/>
            <person name="Farmer C."/>
            <person name="Delahaunty K."/>
            <person name="Markovic C."/>
            <person name="Hall O."/>
            <person name="Minx P."/>
            <person name="Tomlinson C."/>
            <person name="Mitreva M."/>
            <person name="Nelson J."/>
            <person name="Hou S."/>
            <person name="Wollam A."/>
            <person name="Pepin K.H."/>
            <person name="Johnson M."/>
            <person name="Bhonagiri V."/>
            <person name="Zhang X."/>
            <person name="Suruliraj S."/>
            <person name="Warren W."/>
            <person name="Chinwalla A."/>
            <person name="Mardis E.R."/>
            <person name="Wilson R.K."/>
        </authorList>
    </citation>
    <scope>NUCLEOTIDE SEQUENCE [LARGE SCALE GENOMIC DNA]</scope>
    <source>
        <strain evidence="4 5">DSM 2876</strain>
    </source>
</reference>
<dbReference type="Gene3D" id="3.10.620.30">
    <property type="match status" value="1"/>
</dbReference>
<dbReference type="eggNOG" id="COG5279">
    <property type="taxonomic scope" value="Bacteria"/>
</dbReference>
<name>D4RZ36_9FIRM</name>
<dbReference type="SMART" id="SM00460">
    <property type="entry name" value="TGc"/>
    <property type="match status" value="1"/>
</dbReference>
<keyword evidence="2" id="KW-0812">Transmembrane</keyword>
<dbReference type="AlphaFoldDB" id="D4RZ36"/>
<feature type="transmembrane region" description="Helical" evidence="2">
    <location>
        <begin position="7"/>
        <end position="27"/>
    </location>
</feature>
<feature type="compositionally biased region" description="Low complexity" evidence="1">
    <location>
        <begin position="109"/>
        <end position="136"/>
    </location>
</feature>
<dbReference type="SUPFAM" id="SSF54001">
    <property type="entry name" value="Cysteine proteinases"/>
    <property type="match status" value="1"/>
</dbReference>
<keyword evidence="2" id="KW-1133">Transmembrane helix</keyword>
<feature type="domain" description="Transglutaminase-like" evidence="3">
    <location>
        <begin position="318"/>
        <end position="370"/>
    </location>
</feature>
<sequence>MKKKRILTIAGIAAFFVAVITVIIVLLNVGRTSGDSSETGIAVGDTTTGGYVHVTTDATTSDRFQETMTTENGRTSPSEIGDITSDDDNFDTVPDPITTTAGADKTTSRPDNNTTDNTTESTTATESEQPTAAESSVESNITQFSFVKYDIAGMPDTYNWSEYLLRKGYKNVNNRTELTDYAQSVLNKITETKGVRYILAPRGIFDDIIGENPSDAHLYELFGMDYQTYMCKGVAIFRMRKVQDVVNRVTDKSVYAIYYYSYEDYVMMTEVDNKIKEIVAGFSGSEFDKIKAAHDYLCVNVEYKEVSDGYVSHTSYGALINGQSVCEGYAKAYKLMLNAMDIPCDMVVNATHGWNEVFYDNKWYMVDVTNDDTDTRSSYRYFMLGSDVMLSRTDKYVESELIDEEKSGCISYYNYVDGMNSSVNKLAEFTYNSIQRVTDKIPQ</sequence>
<accession>D4RZ36</accession>
<evidence type="ECO:0000256" key="2">
    <source>
        <dbReference type="SAM" id="Phobius"/>
    </source>
</evidence>
<dbReference type="GeneID" id="98918969"/>
<dbReference type="RefSeq" id="WP_005602411.1">
    <property type="nucleotide sequence ID" value="NZ_GG663522.1"/>
</dbReference>
<comment type="caution">
    <text evidence="4">The sequence shown here is derived from an EMBL/GenBank/DDBJ whole genome shotgun (WGS) entry which is preliminary data.</text>
</comment>
<dbReference type="EMBL" id="ABWN01000026">
    <property type="protein sequence ID" value="EFF68737.1"/>
    <property type="molecule type" value="Genomic_DNA"/>
</dbReference>
<dbReference type="HOGENOM" id="CLU_617752_0_0_9"/>
<feature type="compositionally biased region" description="Polar residues" evidence="1">
    <location>
        <begin position="65"/>
        <end position="78"/>
    </location>
</feature>
<dbReference type="InterPro" id="IPR038765">
    <property type="entry name" value="Papain-like_cys_pep_sf"/>
</dbReference>
<protein>
    <recommendedName>
        <fullName evidence="3">Transglutaminase-like domain-containing protein</fullName>
    </recommendedName>
</protein>
<keyword evidence="2" id="KW-0472">Membrane</keyword>